<evidence type="ECO:0000256" key="14">
    <source>
        <dbReference type="ARBA" id="ARBA00023268"/>
    </source>
</evidence>
<evidence type="ECO:0000313" key="21">
    <source>
        <dbReference type="EMBL" id="PTM59537.1"/>
    </source>
</evidence>
<dbReference type="OrthoDB" id="9766909at2"/>
<evidence type="ECO:0000256" key="1">
    <source>
        <dbReference type="ARBA" id="ARBA00007090"/>
    </source>
</evidence>
<dbReference type="SUPFAM" id="SSF53955">
    <property type="entry name" value="Lysozyme-like"/>
    <property type="match status" value="1"/>
</dbReference>
<dbReference type="EMBL" id="PZZP01000001">
    <property type="protein sequence ID" value="PTM59537.1"/>
    <property type="molecule type" value="Genomic_DNA"/>
</dbReference>
<dbReference type="PANTHER" id="PTHR32282:SF32">
    <property type="entry name" value="PENICILLIN-BINDING PROTEIN 2A"/>
    <property type="match status" value="1"/>
</dbReference>
<evidence type="ECO:0000256" key="17">
    <source>
        <dbReference type="ARBA" id="ARBA00049902"/>
    </source>
</evidence>
<keyword evidence="10" id="KW-0133">Cell shape</keyword>
<evidence type="ECO:0000256" key="2">
    <source>
        <dbReference type="ARBA" id="ARBA00007739"/>
    </source>
</evidence>
<dbReference type="GO" id="GO:0008360">
    <property type="term" value="P:regulation of cell shape"/>
    <property type="evidence" value="ECO:0007669"/>
    <property type="project" value="UniProtKB-KW"/>
</dbReference>
<dbReference type="Gene3D" id="3.40.710.10">
    <property type="entry name" value="DD-peptidase/beta-lactamase superfamily"/>
    <property type="match status" value="1"/>
</dbReference>
<feature type="domain" description="Penicillin-binding protein transpeptidase" evidence="19">
    <location>
        <begin position="405"/>
        <end position="643"/>
    </location>
</feature>
<dbReference type="GO" id="GO:0071555">
    <property type="term" value="P:cell wall organization"/>
    <property type="evidence" value="ECO:0007669"/>
    <property type="project" value="UniProtKB-KW"/>
</dbReference>
<accession>A0A2T4ZCB4</accession>
<evidence type="ECO:0000256" key="5">
    <source>
        <dbReference type="ARBA" id="ARBA00022670"/>
    </source>
</evidence>
<feature type="domain" description="Glycosyl transferase family 51" evidence="20">
    <location>
        <begin position="89"/>
        <end position="275"/>
    </location>
</feature>
<dbReference type="AlphaFoldDB" id="A0A2T4ZCB4"/>
<dbReference type="InterPro" id="IPR012338">
    <property type="entry name" value="Beta-lactam/transpept-like"/>
</dbReference>
<evidence type="ECO:0000256" key="16">
    <source>
        <dbReference type="ARBA" id="ARBA00034000"/>
    </source>
</evidence>
<reference evidence="21 22" key="1">
    <citation type="submission" date="2018-04" db="EMBL/GenBank/DDBJ databases">
        <title>Genomic Encyclopedia of Archaeal and Bacterial Type Strains, Phase II (KMG-II): from individual species to whole genera.</title>
        <authorList>
            <person name="Goeker M."/>
        </authorList>
    </citation>
    <scope>NUCLEOTIDE SEQUENCE [LARGE SCALE GENOMIC DNA]</scope>
    <source>
        <strain evidence="21 22">DSM 45169</strain>
    </source>
</reference>
<dbReference type="InterPro" id="IPR023346">
    <property type="entry name" value="Lysozyme-like_dom_sf"/>
</dbReference>
<evidence type="ECO:0000256" key="18">
    <source>
        <dbReference type="SAM" id="MobiDB-lite"/>
    </source>
</evidence>
<evidence type="ECO:0000256" key="10">
    <source>
        <dbReference type="ARBA" id="ARBA00022960"/>
    </source>
</evidence>
<evidence type="ECO:0000256" key="8">
    <source>
        <dbReference type="ARBA" id="ARBA00022692"/>
    </source>
</evidence>
<dbReference type="GO" id="GO:0009252">
    <property type="term" value="P:peptidoglycan biosynthetic process"/>
    <property type="evidence" value="ECO:0007669"/>
    <property type="project" value="UniProtKB-KW"/>
</dbReference>
<keyword evidence="14" id="KW-0511">Multifunctional enzyme</keyword>
<dbReference type="GO" id="GO:0006508">
    <property type="term" value="P:proteolysis"/>
    <property type="evidence" value="ECO:0007669"/>
    <property type="project" value="UniProtKB-KW"/>
</dbReference>
<comment type="catalytic activity">
    <reaction evidence="17">
        <text>[GlcNAc-(1-&gt;4)-Mur2Ac(oyl-L-Ala-gamma-D-Glu-L-Lys-D-Ala-D-Ala)](n)-di-trans,octa-cis-undecaprenyl diphosphate + beta-D-GlcNAc-(1-&gt;4)-Mur2Ac(oyl-L-Ala-gamma-D-Glu-L-Lys-D-Ala-D-Ala)-di-trans,octa-cis-undecaprenyl diphosphate = [GlcNAc-(1-&gt;4)-Mur2Ac(oyl-L-Ala-gamma-D-Glu-L-Lys-D-Ala-D-Ala)](n+1)-di-trans,octa-cis-undecaprenyl diphosphate + di-trans,octa-cis-undecaprenyl diphosphate + H(+)</text>
        <dbReference type="Rhea" id="RHEA:23708"/>
        <dbReference type="Rhea" id="RHEA-COMP:9602"/>
        <dbReference type="Rhea" id="RHEA-COMP:9603"/>
        <dbReference type="ChEBI" id="CHEBI:15378"/>
        <dbReference type="ChEBI" id="CHEBI:58405"/>
        <dbReference type="ChEBI" id="CHEBI:60033"/>
        <dbReference type="ChEBI" id="CHEBI:78435"/>
        <dbReference type="EC" id="2.4.99.28"/>
    </reaction>
</comment>
<evidence type="ECO:0000256" key="7">
    <source>
        <dbReference type="ARBA" id="ARBA00022679"/>
    </source>
</evidence>
<feature type="compositionally biased region" description="Basic and acidic residues" evidence="18">
    <location>
        <begin position="706"/>
        <end position="721"/>
    </location>
</feature>
<dbReference type="GO" id="GO:0008658">
    <property type="term" value="F:penicillin binding"/>
    <property type="evidence" value="ECO:0007669"/>
    <property type="project" value="InterPro"/>
</dbReference>
<organism evidence="21 22">
    <name type="scientific">Desmospora activa DSM 45169</name>
    <dbReference type="NCBI Taxonomy" id="1121389"/>
    <lineage>
        <taxon>Bacteria</taxon>
        <taxon>Bacillati</taxon>
        <taxon>Bacillota</taxon>
        <taxon>Bacilli</taxon>
        <taxon>Bacillales</taxon>
        <taxon>Thermoactinomycetaceae</taxon>
        <taxon>Desmospora</taxon>
    </lineage>
</organism>
<evidence type="ECO:0000313" key="22">
    <source>
        <dbReference type="Proteomes" id="UP000241639"/>
    </source>
</evidence>
<evidence type="ECO:0000259" key="19">
    <source>
        <dbReference type="Pfam" id="PF00905"/>
    </source>
</evidence>
<feature type="region of interest" description="Disordered" evidence="18">
    <location>
        <begin position="1"/>
        <end position="20"/>
    </location>
</feature>
<feature type="compositionally biased region" description="Pro residues" evidence="18">
    <location>
        <begin position="765"/>
        <end position="776"/>
    </location>
</feature>
<dbReference type="GO" id="GO:0030288">
    <property type="term" value="C:outer membrane-bounded periplasmic space"/>
    <property type="evidence" value="ECO:0007669"/>
    <property type="project" value="TreeGrafter"/>
</dbReference>
<dbReference type="Pfam" id="PF00905">
    <property type="entry name" value="Transpeptidase"/>
    <property type="match status" value="1"/>
</dbReference>
<dbReference type="GO" id="GO:0009002">
    <property type="term" value="F:serine-type D-Ala-D-Ala carboxypeptidase activity"/>
    <property type="evidence" value="ECO:0007669"/>
    <property type="project" value="UniProtKB-EC"/>
</dbReference>
<keyword evidence="5" id="KW-0645">Protease</keyword>
<dbReference type="InterPro" id="IPR001264">
    <property type="entry name" value="Glyco_trans_51"/>
</dbReference>
<evidence type="ECO:0000256" key="12">
    <source>
        <dbReference type="ARBA" id="ARBA00022989"/>
    </source>
</evidence>
<keyword evidence="3" id="KW-1003">Cell membrane</keyword>
<feature type="region of interest" description="Disordered" evidence="18">
    <location>
        <begin position="706"/>
        <end position="776"/>
    </location>
</feature>
<keyword evidence="7" id="KW-0808">Transferase</keyword>
<protein>
    <submittedName>
        <fullName evidence="21">Penicillin-binding protein</fullName>
    </submittedName>
</protein>
<dbReference type="SUPFAM" id="SSF56601">
    <property type="entry name" value="beta-lactamase/transpeptidase-like"/>
    <property type="match status" value="1"/>
</dbReference>
<comment type="catalytic activity">
    <reaction evidence="16">
        <text>Preferential cleavage: (Ac)2-L-Lys-D-Ala-|-D-Ala. Also transpeptidation of peptidyl-alanyl moieties that are N-acyl substituents of D-alanine.</text>
        <dbReference type="EC" id="3.4.16.4"/>
    </reaction>
</comment>
<comment type="caution">
    <text evidence="21">The sequence shown here is derived from an EMBL/GenBank/DDBJ whole genome shotgun (WGS) entry which is preliminary data.</text>
</comment>
<gene>
    <name evidence="21" type="ORF">C8J48_2161</name>
</gene>
<keyword evidence="12" id="KW-1133">Transmembrane helix</keyword>
<keyword evidence="13" id="KW-0472">Membrane</keyword>
<dbReference type="FunFam" id="1.10.3810.10:FF:000001">
    <property type="entry name" value="Penicillin-binding protein 1A"/>
    <property type="match status" value="1"/>
</dbReference>
<evidence type="ECO:0000256" key="13">
    <source>
        <dbReference type="ARBA" id="ARBA00023136"/>
    </source>
</evidence>
<keyword evidence="9" id="KW-0378">Hydrolase</keyword>
<proteinExistence type="inferred from homology"/>
<evidence type="ECO:0000256" key="4">
    <source>
        <dbReference type="ARBA" id="ARBA00022645"/>
    </source>
</evidence>
<keyword evidence="4" id="KW-0121">Carboxypeptidase</keyword>
<name>A0A2T4ZCB4_9BACL</name>
<keyword evidence="15" id="KW-0961">Cell wall biogenesis/degradation</keyword>
<keyword evidence="11" id="KW-0573">Peptidoglycan synthesis</keyword>
<comment type="similarity">
    <text evidence="2">In the N-terminal section; belongs to the glycosyltransferase 51 family.</text>
</comment>
<comment type="similarity">
    <text evidence="1">In the C-terminal section; belongs to the transpeptidase family.</text>
</comment>
<keyword evidence="22" id="KW-1185">Reference proteome</keyword>
<evidence type="ECO:0000259" key="20">
    <source>
        <dbReference type="Pfam" id="PF00912"/>
    </source>
</evidence>
<evidence type="ECO:0000256" key="15">
    <source>
        <dbReference type="ARBA" id="ARBA00023316"/>
    </source>
</evidence>
<evidence type="ECO:0000256" key="11">
    <source>
        <dbReference type="ARBA" id="ARBA00022984"/>
    </source>
</evidence>
<keyword evidence="8" id="KW-0812">Transmembrane</keyword>
<dbReference type="Gene3D" id="1.10.3810.10">
    <property type="entry name" value="Biosynthetic peptidoglycan transglycosylase-like"/>
    <property type="match status" value="1"/>
</dbReference>
<dbReference type="InterPro" id="IPR036950">
    <property type="entry name" value="PBP_transglycosylase"/>
</dbReference>
<dbReference type="Pfam" id="PF00912">
    <property type="entry name" value="Transgly"/>
    <property type="match status" value="1"/>
</dbReference>
<feature type="compositionally biased region" description="Polar residues" evidence="18">
    <location>
        <begin position="1"/>
        <end position="10"/>
    </location>
</feature>
<evidence type="ECO:0000256" key="3">
    <source>
        <dbReference type="ARBA" id="ARBA00022475"/>
    </source>
</evidence>
<keyword evidence="6" id="KW-0328">Glycosyltransferase</keyword>
<dbReference type="InterPro" id="IPR050396">
    <property type="entry name" value="Glycosyltr_51/Transpeptidase"/>
</dbReference>
<feature type="compositionally biased region" description="Pro residues" evidence="18">
    <location>
        <begin position="725"/>
        <end position="742"/>
    </location>
</feature>
<dbReference type="GO" id="GO:0008955">
    <property type="term" value="F:peptidoglycan glycosyltransferase activity"/>
    <property type="evidence" value="ECO:0007669"/>
    <property type="project" value="UniProtKB-EC"/>
</dbReference>
<dbReference type="Proteomes" id="UP000241639">
    <property type="component" value="Unassembled WGS sequence"/>
</dbReference>
<dbReference type="InterPro" id="IPR001460">
    <property type="entry name" value="PCN-bd_Tpept"/>
</dbReference>
<evidence type="ECO:0000256" key="9">
    <source>
        <dbReference type="ARBA" id="ARBA00022801"/>
    </source>
</evidence>
<sequence>MVADQHSYNPDVSKKAKKKGKKKGRWIRSLLFSLLVIFTIVIMGSMATVGAAAGYVASLVNEEPIREKKELEAKITGWSQTSYAYFRDGKAIGRLRVQDGDRKVVTHKEVSPHLIDALISTEDREFYQHQGVVPKSILRASMQQAMGSSVQTGGSTITQQLVKNMILENQAQSMDRKAKEIFLALRMENFFSKEQIMDAYLNSLYFGKDINGRHMLGIQAAAQGMFGVDAKDLNLSQAAYIAGMVQRPNAYNPFRGEENLKYGTKRMQWVLQKMEENGTITAAERKQAASFEIAGSLAEKESQPTTAHIKYPYITMTVELEAAKILMQQDGLDAQELSEQGKYGETLQQYKNKVWGGGYQIYTTVDQDLYDAMNEAAMKDSLYASPTTFTLNGKTYENAKEKVGASLLDTRTGATLAFVGGRDFEEDQNNYAFDTSRQPGSTIKPLLDFGPGLDKGVISPDSVIVDEPLKAQYGDHVYKNYTQRYDGPMSARDALKWSINIPAIKVFRAVGAEKAFEYLRKMNFPVHENDGEASAIGGFTRGFDVQRMTAGYAMLGNEGNFNEPYIIDRIEDSAGNVVYQHEPDPVQVMSSQAAYWTTDMLRDVVKSGTGTYVGPYTSGYDLAAKTGTTNNTTDIWFVGYTPDIALGIWTGYGVNKRLPSDQTARIVWAEIFKAVTEVDPELAKKESRFQSEPPYDSKCFECKKAEKKEKEKKKQEKENENRQSPQPPSSPPVDINPPPNNDNPPENENPADPPDDGENDGGEFPFPPGNPPDSSG</sequence>
<evidence type="ECO:0000256" key="6">
    <source>
        <dbReference type="ARBA" id="ARBA00022676"/>
    </source>
</evidence>
<dbReference type="PANTHER" id="PTHR32282">
    <property type="entry name" value="BINDING PROTEIN TRANSPEPTIDASE, PUTATIVE-RELATED"/>
    <property type="match status" value="1"/>
</dbReference>